<comment type="similarity">
    <text evidence="1">Belongs to the eukaryotic ribosomal protein eL6 family.</text>
</comment>
<dbReference type="Pfam" id="PF01159">
    <property type="entry name" value="Ribosomal_L6e"/>
    <property type="match status" value="1"/>
</dbReference>
<dbReference type="PANTHER" id="PTHR10715:SF0">
    <property type="entry name" value="LARGE RIBOSOMAL SUBUNIT PROTEIN EL6"/>
    <property type="match status" value="1"/>
</dbReference>
<evidence type="ECO:0000256" key="7">
    <source>
        <dbReference type="ARBA" id="ARBA00046388"/>
    </source>
</evidence>
<dbReference type="CDD" id="cd13156">
    <property type="entry name" value="KOW_RPL6"/>
    <property type="match status" value="1"/>
</dbReference>
<evidence type="ECO:0000313" key="11">
    <source>
        <dbReference type="Proteomes" id="UP000192578"/>
    </source>
</evidence>
<evidence type="ECO:0000256" key="6">
    <source>
        <dbReference type="ARBA" id="ARBA00035351"/>
    </source>
</evidence>
<name>A0A1W0XCA1_HYPEX</name>
<gene>
    <name evidence="10" type="ORF">BV898_00824</name>
</gene>
<protein>
    <recommendedName>
        <fullName evidence="5">Large ribosomal subunit protein eL6</fullName>
    </recommendedName>
    <alternativeName>
        <fullName evidence="6">60S ribosomal protein L6</fullName>
    </alternativeName>
</protein>
<evidence type="ECO:0000256" key="2">
    <source>
        <dbReference type="ARBA" id="ARBA00022980"/>
    </source>
</evidence>
<evidence type="ECO:0000259" key="9">
    <source>
        <dbReference type="Pfam" id="PF03868"/>
    </source>
</evidence>
<evidence type="ECO:0000256" key="5">
    <source>
        <dbReference type="ARBA" id="ARBA00035233"/>
    </source>
</evidence>
<dbReference type="OrthoDB" id="2436667at2759"/>
<comment type="function">
    <text evidence="4">Component of the large ribosomal subunit. The ribosome is a large ribonucleoprotein complex responsible for the synthesis of proteins in the cell.</text>
</comment>
<dbReference type="Gene3D" id="2.30.30.30">
    <property type="match status" value="1"/>
</dbReference>
<dbReference type="InterPro" id="IPR041997">
    <property type="entry name" value="Ribosomal_eL6_KOW"/>
</dbReference>
<dbReference type="GO" id="GO:0002181">
    <property type="term" value="P:cytoplasmic translation"/>
    <property type="evidence" value="ECO:0007669"/>
    <property type="project" value="TreeGrafter"/>
</dbReference>
<evidence type="ECO:0000313" key="10">
    <source>
        <dbReference type="EMBL" id="OQV25133.1"/>
    </source>
</evidence>
<evidence type="ECO:0000256" key="3">
    <source>
        <dbReference type="ARBA" id="ARBA00023274"/>
    </source>
</evidence>
<reference evidence="11" key="1">
    <citation type="submission" date="2017-01" db="EMBL/GenBank/DDBJ databases">
        <title>Comparative genomics of anhydrobiosis in the tardigrade Hypsibius dujardini.</title>
        <authorList>
            <person name="Yoshida Y."/>
            <person name="Koutsovoulos G."/>
            <person name="Laetsch D."/>
            <person name="Stevens L."/>
            <person name="Kumar S."/>
            <person name="Horikawa D."/>
            <person name="Ishino K."/>
            <person name="Komine S."/>
            <person name="Tomita M."/>
            <person name="Blaxter M."/>
            <person name="Arakawa K."/>
        </authorList>
    </citation>
    <scope>NUCLEOTIDE SEQUENCE [LARGE SCALE GENOMIC DNA]</scope>
    <source>
        <strain evidence="11">Z151</strain>
    </source>
</reference>
<dbReference type="SUPFAM" id="SSF50104">
    <property type="entry name" value="Translation proteins SH3-like domain"/>
    <property type="match status" value="1"/>
</dbReference>
<dbReference type="InterPro" id="IPR000915">
    <property type="entry name" value="60S_ribosomal_eL6"/>
</dbReference>
<proteinExistence type="inferred from homology"/>
<dbReference type="InterPro" id="IPR014722">
    <property type="entry name" value="Rib_uL2_dom2"/>
</dbReference>
<comment type="subunit">
    <text evidence="7">Component of the large ribosomal subunit. May bind IPO9 with low affinity.</text>
</comment>
<dbReference type="EMBL" id="MTYJ01000003">
    <property type="protein sequence ID" value="OQV25133.1"/>
    <property type="molecule type" value="Genomic_DNA"/>
</dbReference>
<comment type="caution">
    <text evidence="10">The sequence shown here is derived from an EMBL/GenBank/DDBJ whole genome shotgun (WGS) entry which is preliminary data.</text>
</comment>
<dbReference type="FunFam" id="2.30.30.30:FF:000014">
    <property type="entry name" value="60S ribosomal protein L6"/>
    <property type="match status" value="1"/>
</dbReference>
<evidence type="ECO:0000256" key="4">
    <source>
        <dbReference type="ARBA" id="ARBA00034092"/>
    </source>
</evidence>
<dbReference type="Pfam" id="PF03868">
    <property type="entry name" value="Ribosomal_L6e_N"/>
    <property type="match status" value="1"/>
</dbReference>
<accession>A0A1W0XCA1</accession>
<keyword evidence="11" id="KW-1185">Reference proteome</keyword>
<dbReference type="InterPro" id="IPR008991">
    <property type="entry name" value="Translation_prot_SH3-like_sf"/>
</dbReference>
<feature type="compositionally biased region" description="Low complexity" evidence="8">
    <location>
        <begin position="17"/>
        <end position="31"/>
    </location>
</feature>
<evidence type="ECO:0000256" key="1">
    <source>
        <dbReference type="ARBA" id="ARBA00010592"/>
    </source>
</evidence>
<feature type="domain" description="Large ribosomal subunit protein uL6 N-terminal" evidence="9">
    <location>
        <begin position="1"/>
        <end position="39"/>
    </location>
</feature>
<dbReference type="GO" id="GO:0022625">
    <property type="term" value="C:cytosolic large ribosomal subunit"/>
    <property type="evidence" value="ECO:0007669"/>
    <property type="project" value="TreeGrafter"/>
</dbReference>
<feature type="region of interest" description="Disordered" evidence="8">
    <location>
        <begin position="17"/>
        <end position="93"/>
    </location>
</feature>
<sequence>MRFSKSAMYHKRGIWKAKAAGAGKKAKPAAARPSNVVEKTVKGDKNGGTRKVLKQKAPKFYPTEDLRGRRNQKKSHKVDNREKKPTRHSKKLRSSITPGTVLILLAGKHKGKHVVFLKQLESGLLLITGPWKINGAPLRRVNQRLVIATKTKLDISKVNVDASINDAYFRRIKAKSSKDAGIFDQKKEEYKPSEQRVKDQVAVDQQLLTAIKAHPDGKAFRGYLSSLFQLKNKQYPHEMVF</sequence>
<dbReference type="GO" id="GO:0003735">
    <property type="term" value="F:structural constituent of ribosome"/>
    <property type="evidence" value="ECO:0007669"/>
    <property type="project" value="InterPro"/>
</dbReference>
<keyword evidence="2 10" id="KW-0689">Ribosomal protein</keyword>
<dbReference type="InterPro" id="IPR005568">
    <property type="entry name" value="Ribosomal_uL6_N"/>
</dbReference>
<dbReference type="Proteomes" id="UP000192578">
    <property type="component" value="Unassembled WGS sequence"/>
</dbReference>
<keyword evidence="3" id="KW-0687">Ribonucleoprotein</keyword>
<evidence type="ECO:0000256" key="8">
    <source>
        <dbReference type="SAM" id="MobiDB-lite"/>
    </source>
</evidence>
<dbReference type="PANTHER" id="PTHR10715">
    <property type="entry name" value="60S RIBOSOMAL PROTEIN L6"/>
    <property type="match status" value="1"/>
</dbReference>
<dbReference type="AlphaFoldDB" id="A0A1W0XCA1"/>
<organism evidence="10 11">
    <name type="scientific">Hypsibius exemplaris</name>
    <name type="common">Freshwater tardigrade</name>
    <dbReference type="NCBI Taxonomy" id="2072580"/>
    <lineage>
        <taxon>Eukaryota</taxon>
        <taxon>Metazoa</taxon>
        <taxon>Ecdysozoa</taxon>
        <taxon>Tardigrada</taxon>
        <taxon>Eutardigrada</taxon>
        <taxon>Parachela</taxon>
        <taxon>Hypsibioidea</taxon>
        <taxon>Hypsibiidae</taxon>
        <taxon>Hypsibius</taxon>
    </lineage>
</organism>
<feature type="compositionally biased region" description="Basic residues" evidence="8">
    <location>
        <begin position="84"/>
        <end position="93"/>
    </location>
</feature>
<dbReference type="GO" id="GO:0003723">
    <property type="term" value="F:RNA binding"/>
    <property type="evidence" value="ECO:0007669"/>
    <property type="project" value="TreeGrafter"/>
</dbReference>
<dbReference type="GO" id="GO:0000027">
    <property type="term" value="P:ribosomal large subunit assembly"/>
    <property type="evidence" value="ECO:0007669"/>
    <property type="project" value="TreeGrafter"/>
</dbReference>